<gene>
    <name evidence="2" type="ORF">SDC9_75980</name>
</gene>
<evidence type="ECO:0000259" key="1">
    <source>
        <dbReference type="Pfam" id="PF00561"/>
    </source>
</evidence>
<accession>A0A644YM01</accession>
<dbReference type="Pfam" id="PF00561">
    <property type="entry name" value="Abhydrolase_1"/>
    <property type="match status" value="1"/>
</dbReference>
<protein>
    <recommendedName>
        <fullName evidence="1">AB hydrolase-1 domain-containing protein</fullName>
    </recommendedName>
</protein>
<dbReference type="PANTHER" id="PTHR11614">
    <property type="entry name" value="PHOSPHOLIPASE-RELATED"/>
    <property type="match status" value="1"/>
</dbReference>
<dbReference type="AlphaFoldDB" id="A0A644YM01"/>
<dbReference type="InterPro" id="IPR029058">
    <property type="entry name" value="AB_hydrolase_fold"/>
</dbReference>
<dbReference type="InterPro" id="IPR000073">
    <property type="entry name" value="AB_hydrolase_1"/>
</dbReference>
<dbReference type="Gene3D" id="3.40.50.1820">
    <property type="entry name" value="alpha/beta hydrolase"/>
    <property type="match status" value="1"/>
</dbReference>
<dbReference type="SUPFAM" id="SSF53474">
    <property type="entry name" value="alpha/beta-Hydrolases"/>
    <property type="match status" value="1"/>
</dbReference>
<evidence type="ECO:0000313" key="2">
    <source>
        <dbReference type="EMBL" id="MPM29440.1"/>
    </source>
</evidence>
<proteinExistence type="predicted"/>
<feature type="domain" description="AB hydrolase-1" evidence="1">
    <location>
        <begin position="65"/>
        <end position="341"/>
    </location>
</feature>
<sequence length="364" mass="41156">MWVIVPAIVLIVSIMFIFPPGSRNLKPYCDKSGALLSESISEKIKVDLNGFQQGMFLKGKNAANPILLFLTGGPGIPDYYLTEEIDTGLEDTFTVCYWDYRGTALSYSPDCKAEDCTTRQFVQDAIAVTDYLRERFGQEKIYLLGHSFGTYIGLLTAQAAPEKYCAYIAMSQIADQPQSELLAYNVMKAEYAAQSNQKMVQKLENYRTDTADTAWLRRWFAAPERDMAMHELGGGTMAAMKSVITGIFFPTLRCTEYTQTERIHIWQGKAFVQKTPVAYDRMEFVAEDSVPKLELPIYFLAGEQDLTCCYAMQKEYYDQLKAPLKGFYTFEHSAHSPLFEEPERAVEIFVNDVIQGSVSMSDAK</sequence>
<dbReference type="EMBL" id="VSSQ01005511">
    <property type="protein sequence ID" value="MPM29440.1"/>
    <property type="molecule type" value="Genomic_DNA"/>
</dbReference>
<reference evidence="2" key="1">
    <citation type="submission" date="2019-08" db="EMBL/GenBank/DDBJ databases">
        <authorList>
            <person name="Kucharzyk K."/>
            <person name="Murdoch R.W."/>
            <person name="Higgins S."/>
            <person name="Loffler F."/>
        </authorList>
    </citation>
    <scope>NUCLEOTIDE SEQUENCE</scope>
</reference>
<organism evidence="2">
    <name type="scientific">bioreactor metagenome</name>
    <dbReference type="NCBI Taxonomy" id="1076179"/>
    <lineage>
        <taxon>unclassified sequences</taxon>
        <taxon>metagenomes</taxon>
        <taxon>ecological metagenomes</taxon>
    </lineage>
</organism>
<name>A0A644YM01_9ZZZZ</name>
<dbReference type="InterPro" id="IPR051044">
    <property type="entry name" value="MAG_DAG_Lipase"/>
</dbReference>
<comment type="caution">
    <text evidence="2">The sequence shown here is derived from an EMBL/GenBank/DDBJ whole genome shotgun (WGS) entry which is preliminary data.</text>
</comment>